<feature type="region of interest" description="Disordered" evidence="2">
    <location>
        <begin position="275"/>
        <end position="305"/>
    </location>
</feature>
<feature type="compositionally biased region" description="Polar residues" evidence="2">
    <location>
        <begin position="1066"/>
        <end position="1078"/>
    </location>
</feature>
<feature type="compositionally biased region" description="Basic and acidic residues" evidence="2">
    <location>
        <begin position="1807"/>
        <end position="1819"/>
    </location>
</feature>
<accession>A0A2B4SHW5</accession>
<feature type="compositionally biased region" description="Polar residues" evidence="2">
    <location>
        <begin position="992"/>
        <end position="1005"/>
    </location>
</feature>
<feature type="region of interest" description="Disordered" evidence="2">
    <location>
        <begin position="1191"/>
        <end position="1341"/>
    </location>
</feature>
<feature type="compositionally biased region" description="Low complexity" evidence="2">
    <location>
        <begin position="1991"/>
        <end position="2003"/>
    </location>
</feature>
<feature type="region of interest" description="Disordered" evidence="2">
    <location>
        <begin position="808"/>
        <end position="828"/>
    </location>
</feature>
<feature type="compositionally biased region" description="Polar residues" evidence="2">
    <location>
        <begin position="881"/>
        <end position="911"/>
    </location>
</feature>
<feature type="compositionally biased region" description="Low complexity" evidence="2">
    <location>
        <begin position="1724"/>
        <end position="1753"/>
    </location>
</feature>
<feature type="compositionally biased region" description="Polar residues" evidence="2">
    <location>
        <begin position="1596"/>
        <end position="1619"/>
    </location>
</feature>
<reference evidence="5" key="1">
    <citation type="journal article" date="2017" name="bioRxiv">
        <title>Comparative analysis of the genomes of Stylophora pistillata and Acropora digitifera provides evidence for extensive differences between species of corals.</title>
        <authorList>
            <person name="Voolstra C.R."/>
            <person name="Li Y."/>
            <person name="Liew Y.J."/>
            <person name="Baumgarten S."/>
            <person name="Zoccola D."/>
            <person name="Flot J.-F."/>
            <person name="Tambutte S."/>
            <person name="Allemand D."/>
            <person name="Aranda M."/>
        </authorList>
    </citation>
    <scope>NUCLEOTIDE SEQUENCE [LARGE SCALE GENOMIC DNA]</scope>
</reference>
<dbReference type="Proteomes" id="UP000225706">
    <property type="component" value="Unassembled WGS sequence"/>
</dbReference>
<organism evidence="4 5">
    <name type="scientific">Stylophora pistillata</name>
    <name type="common">Smooth cauliflower coral</name>
    <dbReference type="NCBI Taxonomy" id="50429"/>
    <lineage>
        <taxon>Eukaryota</taxon>
        <taxon>Metazoa</taxon>
        <taxon>Cnidaria</taxon>
        <taxon>Anthozoa</taxon>
        <taxon>Hexacorallia</taxon>
        <taxon>Scleractinia</taxon>
        <taxon>Astrocoeniina</taxon>
        <taxon>Pocilloporidae</taxon>
        <taxon>Stylophora</taxon>
    </lineage>
</organism>
<proteinExistence type="predicted"/>
<feature type="compositionally biased region" description="Basic and acidic residues" evidence="2">
    <location>
        <begin position="1115"/>
        <end position="1124"/>
    </location>
</feature>
<feature type="compositionally biased region" description="Polar residues" evidence="2">
    <location>
        <begin position="1314"/>
        <end position="1330"/>
    </location>
</feature>
<keyword evidence="1" id="KW-0863">Zinc-finger</keyword>
<feature type="compositionally biased region" description="Polar residues" evidence="2">
    <location>
        <begin position="1937"/>
        <end position="1965"/>
    </location>
</feature>
<feature type="region of interest" description="Disordered" evidence="2">
    <location>
        <begin position="2035"/>
        <end position="2069"/>
    </location>
</feature>
<dbReference type="PROSITE" id="PS50157">
    <property type="entry name" value="ZINC_FINGER_C2H2_2"/>
    <property type="match status" value="1"/>
</dbReference>
<dbReference type="InterPro" id="IPR013087">
    <property type="entry name" value="Znf_C2H2_type"/>
</dbReference>
<feature type="region of interest" description="Disordered" evidence="2">
    <location>
        <begin position="1586"/>
        <end position="1753"/>
    </location>
</feature>
<feature type="compositionally biased region" description="Polar residues" evidence="2">
    <location>
        <begin position="963"/>
        <end position="973"/>
    </location>
</feature>
<feature type="compositionally biased region" description="Low complexity" evidence="2">
    <location>
        <begin position="1900"/>
        <end position="1928"/>
    </location>
</feature>
<dbReference type="GO" id="GO:0008270">
    <property type="term" value="F:zinc ion binding"/>
    <property type="evidence" value="ECO:0007669"/>
    <property type="project" value="UniProtKB-KW"/>
</dbReference>
<feature type="region of interest" description="Disordered" evidence="2">
    <location>
        <begin position="488"/>
        <end position="543"/>
    </location>
</feature>
<protein>
    <recommendedName>
        <fullName evidence="3">C2H2-type domain-containing protein</fullName>
    </recommendedName>
</protein>
<keyword evidence="5" id="KW-1185">Reference proteome</keyword>
<feature type="region of interest" description="Disordered" evidence="2">
    <location>
        <begin position="2087"/>
        <end position="2242"/>
    </location>
</feature>
<feature type="compositionally biased region" description="Polar residues" evidence="2">
    <location>
        <begin position="293"/>
        <end position="305"/>
    </location>
</feature>
<feature type="compositionally biased region" description="Polar residues" evidence="2">
    <location>
        <begin position="1662"/>
        <end position="1680"/>
    </location>
</feature>
<comment type="caution">
    <text evidence="4">The sequence shown here is derived from an EMBL/GenBank/DDBJ whole genome shotgun (WGS) entry which is preliminary data.</text>
</comment>
<feature type="compositionally biased region" description="Polar residues" evidence="2">
    <location>
        <begin position="1139"/>
        <end position="1150"/>
    </location>
</feature>
<feature type="region of interest" description="Disordered" evidence="2">
    <location>
        <begin position="1807"/>
        <end position="1864"/>
    </location>
</feature>
<evidence type="ECO:0000313" key="4">
    <source>
        <dbReference type="EMBL" id="PFX28460.1"/>
    </source>
</evidence>
<feature type="compositionally biased region" description="Basic and acidic residues" evidence="2">
    <location>
        <begin position="867"/>
        <end position="876"/>
    </location>
</feature>
<evidence type="ECO:0000313" key="5">
    <source>
        <dbReference type="Proteomes" id="UP000225706"/>
    </source>
</evidence>
<evidence type="ECO:0000256" key="2">
    <source>
        <dbReference type="SAM" id="MobiDB-lite"/>
    </source>
</evidence>
<feature type="compositionally biased region" description="Polar residues" evidence="2">
    <location>
        <begin position="488"/>
        <end position="503"/>
    </location>
</feature>
<feature type="compositionally biased region" description="Basic and acidic residues" evidence="2">
    <location>
        <begin position="1243"/>
        <end position="1262"/>
    </location>
</feature>
<feature type="compositionally biased region" description="Polar residues" evidence="2">
    <location>
        <begin position="1842"/>
        <end position="1859"/>
    </location>
</feature>
<feature type="region of interest" description="Disordered" evidence="2">
    <location>
        <begin position="1900"/>
        <end position="2003"/>
    </location>
</feature>
<keyword evidence="1" id="KW-0479">Metal-binding</keyword>
<dbReference type="OrthoDB" id="5981545at2759"/>
<feature type="region of interest" description="Disordered" evidence="2">
    <location>
        <begin position="856"/>
        <end position="1041"/>
    </location>
</feature>
<evidence type="ECO:0000259" key="3">
    <source>
        <dbReference type="PROSITE" id="PS50157"/>
    </source>
</evidence>
<feature type="region of interest" description="Disordered" evidence="2">
    <location>
        <begin position="1061"/>
        <end position="1161"/>
    </location>
</feature>
<evidence type="ECO:0000256" key="1">
    <source>
        <dbReference type="PROSITE-ProRule" id="PRU00042"/>
    </source>
</evidence>
<keyword evidence="1" id="KW-0862">Zinc</keyword>
<gene>
    <name evidence="4" type="ORF">AWC38_SpisGene6818</name>
</gene>
<feature type="compositionally biased region" description="Polar residues" evidence="2">
    <location>
        <begin position="1823"/>
        <end position="1834"/>
    </location>
</feature>
<feature type="compositionally biased region" description="Polar residues" evidence="2">
    <location>
        <begin position="580"/>
        <end position="603"/>
    </location>
</feature>
<feature type="compositionally biased region" description="Basic and acidic residues" evidence="2">
    <location>
        <begin position="1649"/>
        <end position="1661"/>
    </location>
</feature>
<feature type="compositionally biased region" description="Polar residues" evidence="2">
    <location>
        <begin position="1628"/>
        <end position="1647"/>
    </location>
</feature>
<feature type="compositionally biased region" description="Polar residues" evidence="2">
    <location>
        <begin position="1974"/>
        <end position="1983"/>
    </location>
</feature>
<feature type="compositionally biased region" description="Basic and acidic residues" evidence="2">
    <location>
        <begin position="1079"/>
        <end position="1092"/>
    </location>
</feature>
<dbReference type="EMBL" id="LSMT01000083">
    <property type="protein sequence ID" value="PFX28460.1"/>
    <property type="molecule type" value="Genomic_DNA"/>
</dbReference>
<feature type="region of interest" description="Disordered" evidence="2">
    <location>
        <begin position="580"/>
        <end position="612"/>
    </location>
</feature>
<feature type="domain" description="C2H2-type" evidence="3">
    <location>
        <begin position="630"/>
        <end position="662"/>
    </location>
</feature>
<feature type="compositionally biased region" description="Basic and acidic residues" evidence="2">
    <location>
        <begin position="1274"/>
        <end position="1313"/>
    </location>
</feature>
<name>A0A2B4SHW5_STYPI</name>
<sequence>MDDRCSSPEIDVVGLGDQSRSFTHRREMSTYSGRNARNIRQANQSDAIKHAANTKAKGKSNVETVNLRVKNMGIIIVKKEPEEDDDSEVSYSLSSLLDECDFEQVPRKKVRALKSPTSLALAQSKSSEAVRPISGRPRQSLEHVISSLKSARDTSIIKPKSSTNRAPNFQSPVVPISMPSHILSVAPAPHNSFSLPGGARGATVPQIIDVRSLATGPHTVSTGTAAKTSLNLSSSKPYVPQSVQLSSRALSSAYSSQGASNIPVTLAQLARPVSAGPATQSMPNLPKTKPLIQGSQVPSMKPATTGSKPLNIRFVLPATAPFNTTEFQQVLQAALASVVSQSKGVEASLLQQAIQGALLTVAKSPQPYSVIELKRAIQDSLAVLVANSPSSTGALRQQFIVPKLPNTRTVTDSIKQLKTSPGMAASGINPTCSPLTVIYKNISPVTQTGSLLTSGVETSSCGTQIQKSLSSARDALVKVLQEKRFLNSPQSLSSATSTPTSDISPLVPEPVSIDEPCLESSPTSPEVPMLQEPTVPASSKPWNTVSSVKHATSTPASTLSPTISASDTNPTVQATISQPQVITSSENALSTKEAPTSTPSEDTTQPKKAGKSGCGGGCCQFCRTCHENVNTCGFPSCQKIFPSKQALRKHYYFNPSHALRIPVEKASVACENFLPLELNELHRKARIRELLKRIDDDELKELLMPRLAKIVSLFQLLEQKSLRVSLGSISAFKMFSEFERFKKEVEARLLDLIFQPQGKSCGRTGKNKLGLNIDKTAKGKTAETSSAIGSQIAASAFGQDASKDMSLSATSTPLDSFTDSNSGGVTSETAKKTVELDVDSSTVKTTTEALKALLQSESKEVSSSLGDKGDANKEEIPNAVRSGNKSGNKTSSVLNVPESSTAEEAANNGSSPELEEVVRSGADSTDMNTREVPNAVASGAPEDKSISPVNINTEHSGKDSGNVEKSSQPGMTTKQEDFIPSGEDGSKEDEPNSNPQSVEANQGSGEHQKPESLQPPDNVGGHSDKPTLKNSPSFPLDCLPQYVTGEGRISSEIESTNVLMADNQEEANCTTQDGVTNSSKEEKKNESQRDTIENIGVVRGEGGKVHVSTGGVNQKTEESNREQTKSALDVMKGMEVEVQDSNFTDNSTIQGDKMTAEHSDQAKEIVCRDTGRLGNTSKAECQEDQIMICKEDETGVANNENTCTPKPKSDQEDISESGSASVKPNVDSEDIRQQQTLQGKATESYREGDKEKVNSSSKKETTDEGGSNSVVDQVYKDATETSDEIPHEKGDKQAVEVTSEKNADTNPSTEEKSQGTSAGDTNAAESSSLETEVGSDKKDDAVAKEKTLKETLENLISEDLEELDENNIMDFDLPLAVKWGRVIKKVKDNEVKKIARKENYSDQDMKHFIFHKPKEAASAVIIADCHAHPSFFRAYVMPALLDKHIDDFGVFGKKLLSRLYLSQQKYVKVLRNNIGPQLAKILGINIFPTYKRIQDTWATVKRPGWTSGPSALTVFTIEPEDDYEVPDDVEGIESQAQTLGPSVQELHGVVQSHANRIGESLKRATSANTTLPDGNKKQRLENSDATIDVQSEKGNKTQTPASSEITVQKETTRQLNEWKTTPVEIDSSKSNDQGDNMQENRANKNQTKALDDLAAAKHDTENAVSTRSVTASRKGTSASQESDDKTNKADTGGAEPVRVNQDRKQDNESADPQATGSSVAFEKPSSSSSSAWSTPTASSSTDQPTSSTSTIASSIIPPKATIYTNPTGKKGDPSMLFPVSKGSPLFLVPIEKISPKLIEKFIQEANKEGVKTRSSDKNRGKQPRQTNKQKQGSQVLLLVPSSIPNTSPTIQTLTSSEQLEGTGDKKPLLLLPADKVPKTIANQSQTVRRKMVITMIAQTSSAQSSAISAPTVTATSTTGGQSSSPTSAIRSVKGPIMSTQEGKSNTTSTDGNRDSSVLSSASTDAGKSVEDLTSVVNNTSALNSPVKERLSTSVSGSNQSTSQAKLLCKSRSAASATPLTETNVDENHPLACSSDFDLSESSVLPSDTVPDEILKDMSGDGTGSDANVMPSLDLSGIISSFGEMPAQTGSNTAVSASHRDTASAVGRSADSQIPSIIRGKPYLQDDDLSYTTTRRQSRRRTPAPPKPASRSSSRDPSDTDGEGETSGSSSHDYSLRKTSSPFSSGASKDDSDADEGSPVRKRRRVPTRTNPKSSLQVTFVSDRGIPAKVSHTSPARTKGKKH</sequence>